<accession>A0A3M8D8F7</accession>
<protein>
    <submittedName>
        <fullName evidence="2">DUF1700 domain-containing protein</fullName>
    </submittedName>
</protein>
<comment type="caution">
    <text evidence="2">The sequence shown here is derived from an EMBL/GenBank/DDBJ whole genome shotgun (WGS) entry which is preliminary data.</text>
</comment>
<feature type="transmembrane region" description="Helical" evidence="1">
    <location>
        <begin position="90"/>
        <end position="118"/>
    </location>
</feature>
<evidence type="ECO:0000256" key="1">
    <source>
        <dbReference type="SAM" id="Phobius"/>
    </source>
</evidence>
<feature type="transmembrane region" description="Helical" evidence="1">
    <location>
        <begin position="138"/>
        <end position="161"/>
    </location>
</feature>
<reference evidence="2 3" key="1">
    <citation type="submission" date="2018-10" db="EMBL/GenBank/DDBJ databases">
        <title>Phylogenomics of Brevibacillus.</title>
        <authorList>
            <person name="Dunlap C."/>
        </authorList>
    </citation>
    <scope>NUCLEOTIDE SEQUENCE [LARGE SCALE GENOMIC DNA]</scope>
    <source>
        <strain evidence="2 3">JCM 15774</strain>
    </source>
</reference>
<dbReference type="RefSeq" id="WP_122924777.1">
    <property type="nucleotide sequence ID" value="NZ_RHHU01000010.1"/>
</dbReference>
<sequence length="183" mass="20378">MTRREFMDEMGSLLSELPDKERLDILADYTEHFLMGIQEGKNEHEIAEALGSPKLLARELLAGYRINQAQSNASVGNMTRAIVATVSLGFFNLIFVLGPFLALIGVLISCYCVAVTLLAAPLGMVVQYGIPTVSQERLFLLFGSLASVGLGGMLIIGLLRLTRWMYRQFLRYLQFNVQMIRGK</sequence>
<name>A0A3M8D8F7_9BACL</name>
<evidence type="ECO:0000313" key="2">
    <source>
        <dbReference type="EMBL" id="RNB84306.1"/>
    </source>
</evidence>
<dbReference type="AlphaFoldDB" id="A0A3M8D8F7"/>
<proteinExistence type="predicted"/>
<dbReference type="GeneID" id="301130077"/>
<evidence type="ECO:0000313" key="3">
    <source>
        <dbReference type="Proteomes" id="UP000269573"/>
    </source>
</evidence>
<dbReference type="Pfam" id="PF22564">
    <property type="entry name" value="HAAS"/>
    <property type="match status" value="1"/>
</dbReference>
<gene>
    <name evidence="2" type="ORF">EDM59_17585</name>
</gene>
<organism evidence="2 3">
    <name type="scientific">Brevibacillus nitrificans</name>
    <dbReference type="NCBI Taxonomy" id="651560"/>
    <lineage>
        <taxon>Bacteria</taxon>
        <taxon>Bacillati</taxon>
        <taxon>Bacillota</taxon>
        <taxon>Bacilli</taxon>
        <taxon>Bacillales</taxon>
        <taxon>Paenibacillaceae</taxon>
        <taxon>Brevibacillus</taxon>
    </lineage>
</organism>
<keyword evidence="3" id="KW-1185">Reference proteome</keyword>
<keyword evidence="1" id="KW-1133">Transmembrane helix</keyword>
<keyword evidence="1" id="KW-0812">Transmembrane</keyword>
<keyword evidence="1" id="KW-0472">Membrane</keyword>
<dbReference type="Proteomes" id="UP000269573">
    <property type="component" value="Unassembled WGS sequence"/>
</dbReference>
<dbReference type="EMBL" id="RHHU01000010">
    <property type="protein sequence ID" value="RNB84306.1"/>
    <property type="molecule type" value="Genomic_DNA"/>
</dbReference>